<feature type="region of interest" description="Disordered" evidence="1">
    <location>
        <begin position="188"/>
        <end position="221"/>
    </location>
</feature>
<evidence type="ECO:0000313" key="4">
    <source>
        <dbReference type="EMBL" id="MDC0745374.1"/>
    </source>
</evidence>
<reference evidence="4 5" key="1">
    <citation type="submission" date="2022-11" db="EMBL/GenBank/DDBJ databases">
        <title>Minimal conservation of predation-associated metabolite biosynthetic gene clusters underscores biosynthetic potential of Myxococcota including descriptions for ten novel species: Archangium lansinium sp. nov., Myxococcus landrumus sp. nov., Nannocystis bai.</title>
        <authorList>
            <person name="Ahearne A."/>
            <person name="Stevens C."/>
            <person name="Dowd S."/>
        </authorList>
    </citation>
    <scope>NUCLEOTIDE SEQUENCE [LARGE SCALE GENOMIC DNA]</scope>
    <source>
        <strain evidence="4 5">RJM3</strain>
    </source>
</reference>
<feature type="transmembrane region" description="Helical" evidence="2">
    <location>
        <begin position="286"/>
        <end position="308"/>
    </location>
</feature>
<accession>A0ABT5EVB1</accession>
<feature type="signal peptide" evidence="3">
    <location>
        <begin position="1"/>
        <end position="27"/>
    </location>
</feature>
<keyword evidence="5" id="KW-1185">Reference proteome</keyword>
<organism evidence="4 5">
    <name type="scientific">Polyangium mundeleinium</name>
    <dbReference type="NCBI Taxonomy" id="2995306"/>
    <lineage>
        <taxon>Bacteria</taxon>
        <taxon>Pseudomonadati</taxon>
        <taxon>Myxococcota</taxon>
        <taxon>Polyangia</taxon>
        <taxon>Polyangiales</taxon>
        <taxon>Polyangiaceae</taxon>
        <taxon>Polyangium</taxon>
    </lineage>
</organism>
<dbReference type="Proteomes" id="UP001221411">
    <property type="component" value="Unassembled WGS sequence"/>
</dbReference>
<gene>
    <name evidence="4" type="ORF">POL67_28845</name>
</gene>
<feature type="compositionally biased region" description="Low complexity" evidence="1">
    <location>
        <begin position="200"/>
        <end position="212"/>
    </location>
</feature>
<keyword evidence="3" id="KW-0732">Signal</keyword>
<name>A0ABT5EVB1_9BACT</name>
<evidence type="ECO:0000313" key="5">
    <source>
        <dbReference type="Proteomes" id="UP001221411"/>
    </source>
</evidence>
<keyword evidence="2" id="KW-0472">Membrane</keyword>
<evidence type="ECO:0000256" key="1">
    <source>
        <dbReference type="SAM" id="MobiDB-lite"/>
    </source>
</evidence>
<keyword evidence="2" id="KW-0812">Transmembrane</keyword>
<protein>
    <recommendedName>
        <fullName evidence="6">PEGA domain-containing protein</fullName>
    </recommendedName>
</protein>
<evidence type="ECO:0000256" key="2">
    <source>
        <dbReference type="SAM" id="Phobius"/>
    </source>
</evidence>
<comment type="caution">
    <text evidence="4">The sequence shown here is derived from an EMBL/GenBank/DDBJ whole genome shotgun (WGS) entry which is preliminary data.</text>
</comment>
<evidence type="ECO:0000256" key="3">
    <source>
        <dbReference type="SAM" id="SignalP"/>
    </source>
</evidence>
<sequence length="341" mass="34751">MRGLLQTTTFVAAPLLAALVFGGVAHADEKDDKARAQKLFIDGRKAIEVGDKANGCAKMRESMGLFAVANTLFNVAQCDEGEGKIAAALEHWERGLALIEAQDPRAKVAKERINALAPRVPRLRIVVPLGQPVSAVVVDGTEFAPSALSAPLHVEPGAHVIVVRAEGRPDRKHELTLAEKERTEFVATPAAPGAPPPAVVPTATASATTSEVVPPPPPPSSSNFRRTAGFIVGGVGVAGLIAAGVTGGVLASRDATIDGQCKDAGNDKKTCSQGAMDLINGSGPLFVANGIAWGVGVVGVGVGLALVFTAPSGKAKDEAQSTAIVPFFVPGGGGASISGRF</sequence>
<dbReference type="RefSeq" id="WP_271922805.1">
    <property type="nucleotide sequence ID" value="NZ_JAQNDO010000001.1"/>
</dbReference>
<evidence type="ECO:0008006" key="6">
    <source>
        <dbReference type="Google" id="ProtNLM"/>
    </source>
</evidence>
<dbReference type="EMBL" id="JAQNDO010000001">
    <property type="protein sequence ID" value="MDC0745374.1"/>
    <property type="molecule type" value="Genomic_DNA"/>
</dbReference>
<proteinExistence type="predicted"/>
<feature type="chain" id="PRO_5046193106" description="PEGA domain-containing protein" evidence="3">
    <location>
        <begin position="28"/>
        <end position="341"/>
    </location>
</feature>
<keyword evidence="2" id="KW-1133">Transmembrane helix</keyword>